<evidence type="ECO:0000313" key="11">
    <source>
        <dbReference type="Proteomes" id="UP000018208"/>
    </source>
</evidence>
<proteinExistence type="inferred from homology"/>
<evidence type="ECO:0000256" key="1">
    <source>
        <dbReference type="ARBA" id="ARBA00010914"/>
    </source>
</evidence>
<name>K7R8L1_9EUKA</name>
<comment type="similarity">
    <text evidence="1">Belongs to the adrenodoxin/putidaredoxin family.</text>
</comment>
<dbReference type="CDD" id="cd00207">
    <property type="entry name" value="fer2"/>
    <property type="match status" value="1"/>
</dbReference>
<evidence type="ECO:0000256" key="3">
    <source>
        <dbReference type="ARBA" id="ARBA00022723"/>
    </source>
</evidence>
<dbReference type="Pfam" id="PF00111">
    <property type="entry name" value="Fer2"/>
    <property type="match status" value="1"/>
</dbReference>
<evidence type="ECO:0000313" key="9">
    <source>
        <dbReference type="EMBL" id="EST45619.1"/>
    </source>
</evidence>
<organism evidence="8">
    <name type="scientific">Spironucleus salmonicida</name>
    <dbReference type="NCBI Taxonomy" id="348837"/>
    <lineage>
        <taxon>Eukaryota</taxon>
        <taxon>Metamonada</taxon>
        <taxon>Diplomonadida</taxon>
        <taxon>Hexamitidae</taxon>
        <taxon>Hexamitinae</taxon>
        <taxon>Spironucleus</taxon>
    </lineage>
</organism>
<keyword evidence="4" id="KW-0408">Iron</keyword>
<dbReference type="OrthoDB" id="268593at2759"/>
<dbReference type="Gene3D" id="3.10.20.30">
    <property type="match status" value="1"/>
</dbReference>
<evidence type="ECO:0000313" key="10">
    <source>
        <dbReference type="EMBL" id="KAH0577120.1"/>
    </source>
</evidence>
<evidence type="ECO:0000256" key="6">
    <source>
        <dbReference type="ARBA" id="ARBA00034078"/>
    </source>
</evidence>
<protein>
    <submittedName>
        <fullName evidence="8">2Fe-2S ferredoxin 1</fullName>
    </submittedName>
    <submittedName>
        <fullName evidence="9">[2Fe-2S] Ferredoxin 1</fullName>
    </submittedName>
</protein>
<dbReference type="GO" id="GO:0046872">
    <property type="term" value="F:metal ion binding"/>
    <property type="evidence" value="ECO:0007669"/>
    <property type="project" value="UniProtKB-KW"/>
</dbReference>
<dbReference type="AlphaFoldDB" id="K7R8L1"/>
<dbReference type="EMBL" id="JX549066">
    <property type="protein sequence ID" value="AFV80041.1"/>
    <property type="molecule type" value="Genomic_DNA"/>
</dbReference>
<dbReference type="EMBL" id="AUWU02000001">
    <property type="protein sequence ID" value="KAH0577120.1"/>
    <property type="molecule type" value="Genomic_DNA"/>
</dbReference>
<reference evidence="8" key="1">
    <citation type="journal article" date="2013" name="Nat. Commun.">
        <title>Hydrogenosomes in the diplomonad Spironucleus salmonicida.</title>
        <authorList>
            <person name="Jerlstrom-Hultqvist J."/>
            <person name="Einarsson E."/>
            <person name="Xu F."/>
            <person name="Hjort K."/>
            <person name="Ek B."/>
            <person name="Steinhauf D."/>
            <person name="Hultenby K."/>
            <person name="Bergquist J."/>
            <person name="Andersson J.O."/>
            <person name="Svard S.G."/>
        </authorList>
    </citation>
    <scope>NUCLEOTIDE SEQUENCE</scope>
    <source>
        <strain evidence="8">ATCC 50377</strain>
    </source>
</reference>
<reference evidence="10" key="3">
    <citation type="submission" date="2020-12" db="EMBL/GenBank/DDBJ databases">
        <title>New Spironucleus salmonicida genome in near-complete chromosomes.</title>
        <authorList>
            <person name="Xu F."/>
            <person name="Kurt Z."/>
            <person name="Jimenez-Gonzalez A."/>
            <person name="Astvaldsson A."/>
            <person name="Andersson J.O."/>
            <person name="Svard S.G."/>
        </authorList>
    </citation>
    <scope>NUCLEOTIDE SEQUENCE</scope>
    <source>
        <strain evidence="10">ATCC 50377</strain>
    </source>
</reference>
<evidence type="ECO:0000256" key="2">
    <source>
        <dbReference type="ARBA" id="ARBA00022714"/>
    </source>
</evidence>
<dbReference type="GO" id="GO:0140647">
    <property type="term" value="P:P450-containing electron transport chain"/>
    <property type="evidence" value="ECO:0007669"/>
    <property type="project" value="InterPro"/>
</dbReference>
<feature type="domain" description="2Fe-2S ferredoxin-type" evidence="7">
    <location>
        <begin position="2"/>
        <end position="103"/>
    </location>
</feature>
<geneLocation type="hydrogenosome" evidence="8"/>
<dbReference type="InterPro" id="IPR001041">
    <property type="entry name" value="2Fe-2S_ferredoxin-type"/>
</dbReference>
<evidence type="ECO:0000313" key="8">
    <source>
        <dbReference type="EMBL" id="AFV80041.1"/>
    </source>
</evidence>
<dbReference type="PROSITE" id="PS51085">
    <property type="entry name" value="2FE2S_FER_2"/>
    <property type="match status" value="1"/>
</dbReference>
<keyword evidence="2" id="KW-0001">2Fe-2S</keyword>
<keyword evidence="11" id="KW-1185">Reference proteome</keyword>
<comment type="cofactor">
    <cofactor evidence="6">
        <name>[2Fe-2S] cluster</name>
        <dbReference type="ChEBI" id="CHEBI:190135"/>
    </cofactor>
</comment>
<dbReference type="SUPFAM" id="SSF54292">
    <property type="entry name" value="2Fe-2S ferredoxin-like"/>
    <property type="match status" value="1"/>
</dbReference>
<dbReference type="GO" id="GO:0051537">
    <property type="term" value="F:2 iron, 2 sulfur cluster binding"/>
    <property type="evidence" value="ECO:0007669"/>
    <property type="project" value="UniProtKB-KW"/>
</dbReference>
<dbReference type="GO" id="GO:0009055">
    <property type="term" value="F:electron transfer activity"/>
    <property type="evidence" value="ECO:0007669"/>
    <property type="project" value="TreeGrafter"/>
</dbReference>
<dbReference type="InterPro" id="IPR012675">
    <property type="entry name" value="Beta-grasp_dom_sf"/>
</dbReference>
<keyword evidence="8" id="KW-0377">Hydrogenosome</keyword>
<dbReference type="PRINTS" id="PR00355">
    <property type="entry name" value="ADRENODOXIN"/>
</dbReference>
<evidence type="ECO:0000256" key="4">
    <source>
        <dbReference type="ARBA" id="ARBA00023004"/>
    </source>
</evidence>
<gene>
    <name evidence="8" type="ORF">SS50377_14476</name>
    <name evidence="10" type="ORF">SS50377_20470</name>
</gene>
<reference evidence="9 10" key="2">
    <citation type="journal article" date="2014" name="PLoS Genet.">
        <title>The Genome of Spironucleus salmonicida Highlights a Fish Pathogen Adapted to Fluctuating Environments.</title>
        <authorList>
            <person name="Xu F."/>
            <person name="Jerlstrom-Hultqvist J."/>
            <person name="Einarsson E."/>
            <person name="Astvaldsson A."/>
            <person name="Svard S.G."/>
            <person name="Andersson J.O."/>
        </authorList>
    </citation>
    <scope>NUCLEOTIDE SEQUENCE</scope>
    <source>
        <strain evidence="10">ATCC 50377</strain>
    </source>
</reference>
<dbReference type="PANTHER" id="PTHR23426">
    <property type="entry name" value="FERREDOXIN/ADRENODOXIN"/>
    <property type="match status" value="1"/>
</dbReference>
<accession>K7R8L1</accession>
<dbReference type="Proteomes" id="UP000018208">
    <property type="component" value="Unassembled WGS sequence"/>
</dbReference>
<dbReference type="InterPro" id="IPR001055">
    <property type="entry name" value="Adrenodoxin-like"/>
</dbReference>
<dbReference type="EMBL" id="KI546090">
    <property type="protein sequence ID" value="EST45619.1"/>
    <property type="molecule type" value="Genomic_DNA"/>
</dbReference>
<evidence type="ECO:0000259" key="7">
    <source>
        <dbReference type="PROSITE" id="PS51085"/>
    </source>
</evidence>
<dbReference type="InterPro" id="IPR036010">
    <property type="entry name" value="2Fe-2S_ferredoxin-like_sf"/>
</dbReference>
<keyword evidence="3" id="KW-0479">Metal-binding</keyword>
<sequence>MIPVSVKAGKNVTKILIKAGEKLIDQLRAHGVKLNDACEGNLGCGTCHIIFDEKTFKKLPQNTDQEEDLLLFSPGLTKTSRLACGIKVDSTLNDAFITIPELNRNVLSENDLVTK</sequence>
<dbReference type="PANTHER" id="PTHR23426:SF65">
    <property type="entry name" value="FERREDOXIN-2, MITOCHONDRIAL"/>
    <property type="match status" value="1"/>
</dbReference>
<keyword evidence="5" id="KW-0411">Iron-sulfur</keyword>
<evidence type="ECO:0000256" key="5">
    <source>
        <dbReference type="ARBA" id="ARBA00023014"/>
    </source>
</evidence>
<dbReference type="VEuPathDB" id="GiardiaDB:SS50377_20470"/>
<dbReference type="GO" id="GO:0005739">
    <property type="term" value="C:mitochondrion"/>
    <property type="evidence" value="ECO:0007669"/>
    <property type="project" value="TreeGrafter"/>
</dbReference>